<keyword evidence="6" id="KW-1185">Reference proteome</keyword>
<reference evidence="5 6" key="1">
    <citation type="submission" date="2023-04" db="EMBL/GenBank/DDBJ databases">
        <title>Ectobacillus antri isolated from activated sludge.</title>
        <authorList>
            <person name="Yan P."/>
            <person name="Liu X."/>
        </authorList>
    </citation>
    <scope>NUCLEOTIDE SEQUENCE [LARGE SCALE GENOMIC DNA]</scope>
    <source>
        <strain evidence="5 6">C18H</strain>
    </source>
</reference>
<accession>A0ABT6H6Z1</accession>
<protein>
    <submittedName>
        <fullName evidence="5">IucA/IucC family protein</fullName>
    </submittedName>
</protein>
<evidence type="ECO:0000259" key="3">
    <source>
        <dbReference type="Pfam" id="PF04183"/>
    </source>
</evidence>
<gene>
    <name evidence="5" type="ORF">P6P90_11115</name>
</gene>
<dbReference type="Pfam" id="PF04183">
    <property type="entry name" value="IucA_IucC"/>
    <property type="match status" value="1"/>
</dbReference>
<evidence type="ECO:0000259" key="4">
    <source>
        <dbReference type="Pfam" id="PF06276"/>
    </source>
</evidence>
<comment type="similarity">
    <text evidence="2">Belongs to the IucA/IucC family.</text>
</comment>
<name>A0ABT6H6Z1_9BACI</name>
<dbReference type="Pfam" id="PF06276">
    <property type="entry name" value="FhuF"/>
    <property type="match status" value="1"/>
</dbReference>
<feature type="domain" description="Aerobactin siderophore biosynthesis IucA/IucC-like C-terminal" evidence="4">
    <location>
        <begin position="402"/>
        <end position="560"/>
    </location>
</feature>
<dbReference type="RefSeq" id="WP_278018276.1">
    <property type="nucleotide sequence ID" value="NZ_JARRRY010000008.1"/>
</dbReference>
<feature type="domain" description="Aerobactin siderophore biosynthesis IucA/IucC N-terminal" evidence="3">
    <location>
        <begin position="150"/>
        <end position="371"/>
    </location>
</feature>
<dbReference type="Gene3D" id="1.10.510.40">
    <property type="match status" value="1"/>
</dbReference>
<evidence type="ECO:0000313" key="5">
    <source>
        <dbReference type="EMBL" id="MDG5754518.1"/>
    </source>
</evidence>
<evidence type="ECO:0000313" key="6">
    <source>
        <dbReference type="Proteomes" id="UP001218246"/>
    </source>
</evidence>
<dbReference type="PANTHER" id="PTHR34384:SF5">
    <property type="entry name" value="L-2,3-DIAMINOPROPANOATE--CITRATE LIGASE"/>
    <property type="match status" value="1"/>
</dbReference>
<proteinExistence type="inferred from homology"/>
<evidence type="ECO:0000256" key="2">
    <source>
        <dbReference type="ARBA" id="ARBA00007832"/>
    </source>
</evidence>
<comment type="caution">
    <text evidence="5">The sequence shown here is derived from an EMBL/GenBank/DDBJ whole genome shotgun (WGS) entry which is preliminary data.</text>
</comment>
<dbReference type="PANTHER" id="PTHR34384">
    <property type="entry name" value="L-2,3-DIAMINOPROPANOATE--CITRATE LIGASE"/>
    <property type="match status" value="1"/>
</dbReference>
<sequence length="588" mass="68404">MRQTAKQIAANASFQAFMNSYLKELGQEEWYRKDEVHFPCPSGINGEELLYVRLPKQKQELILEVAYRSLVGRHTFSRVFCLADTTWVEQDFYATVVMLIQELHMKQTKHIDGYDTSHCDELLVRFLESYQNMTHYIEKRLGEHKHRVHSFIEAEQSLVYGHWLHPTPKSRQGMASWHHNSYAPELRGTFQLHYFKVHMSLIKEDSALAMSARAIVQQNIMPEIQIREDEIVIPMHPLQAQWLLQQSYVQDAMQKGNILYLGPLGSCYTATSSIRTLYQENSKWMYKFSIPVKVTNSLRTNRLHELKAGVAMARLIQTLQCDTVSFRIIQDPAYLTVNLLGEESGFEVIIRSNPFQQGHDQGIFTIAALVQDPLPGRISNIRKIIESLALQENRSVQEVSRKWLQHYFTCAIEPLLRLYDTHGIALEAHQQNSILDVSRGYPTVYYYRDNQGYYLSRSYQAYLQEKEPSLEPDLFYEDAIIQERFAYYLFVNQVFSVLHRFGVEGLLTEEESVHWLTVSLQELQKDFTGPGKSFLHMLFMQESFPCKANLLTRLYDVDELAADLEQAVYVTIANPFVSRKELHYAHSV</sequence>
<dbReference type="InterPro" id="IPR007310">
    <property type="entry name" value="Aerobactin_biosyn_IucA/IucC_N"/>
</dbReference>
<dbReference type="EMBL" id="JARULN010000009">
    <property type="protein sequence ID" value="MDG5754518.1"/>
    <property type="molecule type" value="Genomic_DNA"/>
</dbReference>
<organism evidence="5 6">
    <name type="scientific">Ectobacillus antri</name>
    <dbReference type="NCBI Taxonomy" id="2486280"/>
    <lineage>
        <taxon>Bacteria</taxon>
        <taxon>Bacillati</taxon>
        <taxon>Bacillota</taxon>
        <taxon>Bacilli</taxon>
        <taxon>Bacillales</taxon>
        <taxon>Bacillaceae</taxon>
        <taxon>Ectobacillus</taxon>
    </lineage>
</organism>
<dbReference type="InterPro" id="IPR022770">
    <property type="entry name" value="IucA/IucC-like_C"/>
</dbReference>
<dbReference type="Proteomes" id="UP001218246">
    <property type="component" value="Unassembled WGS sequence"/>
</dbReference>
<evidence type="ECO:0000256" key="1">
    <source>
        <dbReference type="ARBA" id="ARBA00004924"/>
    </source>
</evidence>
<comment type="pathway">
    <text evidence="1">Siderophore biosynthesis.</text>
</comment>
<dbReference type="InterPro" id="IPR037455">
    <property type="entry name" value="LucA/IucC-like"/>
</dbReference>